<dbReference type="AlphaFoldDB" id="A0A4C1SPP8"/>
<comment type="caution">
    <text evidence="1">The sequence shown here is derived from an EMBL/GenBank/DDBJ whole genome shotgun (WGS) entry which is preliminary data.</text>
</comment>
<keyword evidence="2" id="KW-1185">Reference proteome</keyword>
<protein>
    <submittedName>
        <fullName evidence="1">Uncharacterized protein</fullName>
    </submittedName>
</protein>
<evidence type="ECO:0000313" key="2">
    <source>
        <dbReference type="Proteomes" id="UP000299102"/>
    </source>
</evidence>
<organism evidence="1 2">
    <name type="scientific">Eumeta variegata</name>
    <name type="common">Bagworm moth</name>
    <name type="synonym">Eumeta japonica</name>
    <dbReference type="NCBI Taxonomy" id="151549"/>
    <lineage>
        <taxon>Eukaryota</taxon>
        <taxon>Metazoa</taxon>
        <taxon>Ecdysozoa</taxon>
        <taxon>Arthropoda</taxon>
        <taxon>Hexapoda</taxon>
        <taxon>Insecta</taxon>
        <taxon>Pterygota</taxon>
        <taxon>Neoptera</taxon>
        <taxon>Endopterygota</taxon>
        <taxon>Lepidoptera</taxon>
        <taxon>Glossata</taxon>
        <taxon>Ditrysia</taxon>
        <taxon>Tineoidea</taxon>
        <taxon>Psychidae</taxon>
        <taxon>Oiketicinae</taxon>
        <taxon>Eumeta</taxon>
    </lineage>
</organism>
<sequence length="126" mass="13960">MRRGECAAREMAPRPLRAPVLLPAGAPTGAGRDFYHGFITAAACEPSARLARRRGAGKVKVNAPRRQTCIINEKKKLLPISPMQPTVIGSAIFTNRLIKTFLLTLCEVYLRGTLQGLIDFFFKLEY</sequence>
<reference evidence="1 2" key="1">
    <citation type="journal article" date="2019" name="Commun. Biol.">
        <title>The bagworm genome reveals a unique fibroin gene that provides high tensile strength.</title>
        <authorList>
            <person name="Kono N."/>
            <person name="Nakamura H."/>
            <person name="Ohtoshi R."/>
            <person name="Tomita M."/>
            <person name="Numata K."/>
            <person name="Arakawa K."/>
        </authorList>
    </citation>
    <scope>NUCLEOTIDE SEQUENCE [LARGE SCALE GENOMIC DNA]</scope>
</reference>
<gene>
    <name evidence="1" type="ORF">EVAR_2643_1</name>
</gene>
<name>A0A4C1SPP8_EUMVA</name>
<evidence type="ECO:0000313" key="1">
    <source>
        <dbReference type="EMBL" id="GBP03208.1"/>
    </source>
</evidence>
<accession>A0A4C1SPP8</accession>
<dbReference type="Proteomes" id="UP000299102">
    <property type="component" value="Unassembled WGS sequence"/>
</dbReference>
<proteinExistence type="predicted"/>
<dbReference type="EMBL" id="BGZK01000009">
    <property type="protein sequence ID" value="GBP03208.1"/>
    <property type="molecule type" value="Genomic_DNA"/>
</dbReference>